<evidence type="ECO:0000256" key="1">
    <source>
        <dbReference type="ARBA" id="ARBA00022729"/>
    </source>
</evidence>
<dbReference type="InterPro" id="IPR026444">
    <property type="entry name" value="Secre_tail"/>
</dbReference>
<evidence type="ECO:0000313" key="4">
    <source>
        <dbReference type="EMBL" id="NEN24036.1"/>
    </source>
</evidence>
<evidence type="ECO:0000259" key="3">
    <source>
        <dbReference type="Pfam" id="PF18962"/>
    </source>
</evidence>
<gene>
    <name evidence="4" type="ORF">G3O08_11050</name>
</gene>
<feature type="domain" description="Secretion system C-terminal sorting" evidence="3">
    <location>
        <begin position="1181"/>
        <end position="1258"/>
    </location>
</feature>
<dbReference type="SUPFAM" id="SSF63829">
    <property type="entry name" value="Calcium-dependent phosphotriesterase"/>
    <property type="match status" value="1"/>
</dbReference>
<accession>A0A7K3WR86</accession>
<sequence length="1260" mass="132347">MKNLKKYMIVVVAVLTSALAFSQIAVVDETDATILANTLIGSESGVTIVSATFTGSANSSGTFSGGDFGIGEGILLTSGSAQLAVGPNTSSGSGTGNGTPGDADLNLITAPFTTNDAAILEITFIPSGNSLEFTYVFASEEYNEYVCSSFNDAFAFIVNGGAYTNQNIALLPGTTPPLPVSINNVNNGTVGSSGSSTNCTETQLANSAFYVDNADGLNIEYDGYTIPLAAVIAVVPGVEYTIKLAIADAGDSALDSGVFLEGESFVSVICDAGEIAFANSDDTTIEYCIDDLPSAINLSNTGDGINDTYEYIVTDSDGLILSIHASNSISTEGWTPGIYNIYGISYSGNLIGTGEGGNIENISADGCFEMDGPLTVDIDECEGEFDCPEIGANFGDPCDDGHPDTENDMISEDCSCMGTLIEYDCPELGLNIGDPCELEPAKGLTQKVMGIVGPGCGCVPIQPGPGCTNWRYYFADIANNGVTDIYEVTLNGGFADLNLIVVSNEEVHIALDETSSLLYLVRKTDGALSVVDISGPPPVMSPWQPLSMNIPGVVTATIAPNGKLVIGSESQDQIYSVNLLTFVVSSYDTYSPIYGGDLEFDSNGNLYLAANQALYLNNPHPVVDQFLATLNNTHKVTGLALTASDDLISSYLGLDQFLLHDVAGNLLGDYDIRLNGIPHVANYGDMTSGCLPSPPDEGICTLFSTFYVHHGPGVAGSDLYRVTFSGGDANLTFLTNVPFEAHIAYNAMNDIIYLVNKDGSFVRFYDPTFDVFLGDLPLVAGLTELTATVYNKVDGYLYVGSGNQNKVFQVNLITGANIFYANAPVSGGDLAIKNSELYLASRSGNTLYKFVAGVPVLLGNILNNVTGLVEANNIAGLITSNNGSYDFIEVDAANGNQITTYPAMLGGAPFLLLNGDMAAGCADNPTDVGECQEFDYYYIADNHPGIPQGNVYGGAVNGGDFVLTYLFNAGNRGHIAVSETNGNIYVVNNNGANIKTFSPAGVLTHTAALSGLNSTYALVWHEADGKLYVGNSSSDEVYTIDPVLGTKILFANNMPVNGGDLISTPIGELLLVKRDDNGPSKVYDITSGTAVFLYDVASAINGAALLQNGGSIMAEGANSLNFHTYDAAGVPGAVLNSVDNLGNPFPLFDGDMASGCMDGVVPVSPSPAAIQTQVESLLNSFPNPTIGESQVVFETAITGPTTLEVFDMNGKNIATLFNTVADQGQEYRIYFNGSSLPNGIYVYKLTTQNEVVISKFMIAR</sequence>
<dbReference type="Proteomes" id="UP000486602">
    <property type="component" value="Unassembled WGS sequence"/>
</dbReference>
<dbReference type="NCBIfam" id="NF038133">
    <property type="entry name" value="choice_anch_L"/>
    <property type="match status" value="1"/>
</dbReference>
<keyword evidence="5" id="KW-1185">Reference proteome</keyword>
<dbReference type="RefSeq" id="WP_163285432.1">
    <property type="nucleotide sequence ID" value="NZ_JAAGVY010000019.1"/>
</dbReference>
<dbReference type="Pfam" id="PF18962">
    <property type="entry name" value="Por_Secre_tail"/>
    <property type="match status" value="1"/>
</dbReference>
<proteinExistence type="predicted"/>
<comment type="caution">
    <text evidence="4">The sequence shown here is derived from an EMBL/GenBank/DDBJ whole genome shotgun (WGS) entry which is preliminary data.</text>
</comment>
<reference evidence="4 5" key="1">
    <citation type="submission" date="2020-02" db="EMBL/GenBank/DDBJ databases">
        <title>Out from the shadows clarifying the taxonomy of the family Cryomorphaceae and related taxa by utilizing the GTDB taxonomic framework.</title>
        <authorList>
            <person name="Bowman J.P."/>
        </authorList>
    </citation>
    <scope>NUCLEOTIDE SEQUENCE [LARGE SCALE GENOMIC DNA]</scope>
    <source>
        <strain evidence="4 5">QSSC 1-22</strain>
    </source>
</reference>
<dbReference type="InterPro" id="IPR049804">
    <property type="entry name" value="Choice_anch_L"/>
</dbReference>
<feature type="chain" id="PRO_5029830331" evidence="2">
    <location>
        <begin position="23"/>
        <end position="1260"/>
    </location>
</feature>
<dbReference type="AlphaFoldDB" id="A0A7K3WR86"/>
<evidence type="ECO:0000313" key="5">
    <source>
        <dbReference type="Proteomes" id="UP000486602"/>
    </source>
</evidence>
<dbReference type="NCBIfam" id="TIGR04183">
    <property type="entry name" value="Por_Secre_tail"/>
    <property type="match status" value="1"/>
</dbReference>
<dbReference type="EMBL" id="JAAGVY010000019">
    <property type="protein sequence ID" value="NEN24036.1"/>
    <property type="molecule type" value="Genomic_DNA"/>
</dbReference>
<protein>
    <submittedName>
        <fullName evidence="4">T9SS type A sorting domain-containing protein</fullName>
    </submittedName>
</protein>
<feature type="signal peptide" evidence="2">
    <location>
        <begin position="1"/>
        <end position="22"/>
    </location>
</feature>
<keyword evidence="1 2" id="KW-0732">Signal</keyword>
<name>A0A7K3WR86_9FLAO</name>
<organism evidence="4 5">
    <name type="scientific">Cryomorpha ignava</name>
    <dbReference type="NCBI Taxonomy" id="101383"/>
    <lineage>
        <taxon>Bacteria</taxon>
        <taxon>Pseudomonadati</taxon>
        <taxon>Bacteroidota</taxon>
        <taxon>Flavobacteriia</taxon>
        <taxon>Flavobacteriales</taxon>
        <taxon>Cryomorphaceae</taxon>
        <taxon>Cryomorpha</taxon>
    </lineage>
</organism>
<dbReference type="Gene3D" id="2.40.10.500">
    <property type="match status" value="1"/>
</dbReference>
<evidence type="ECO:0000256" key="2">
    <source>
        <dbReference type="SAM" id="SignalP"/>
    </source>
</evidence>
<dbReference type="SUPFAM" id="SSF63825">
    <property type="entry name" value="YWTD domain"/>
    <property type="match status" value="1"/>
</dbReference>